<dbReference type="InParanoid" id="A0A543AQW0"/>
<accession>A0A543AQW0</accession>
<dbReference type="RefSeq" id="WP_142034475.1">
    <property type="nucleotide sequence ID" value="NZ_JBHTGS010000002.1"/>
</dbReference>
<name>A0A543AQW0_9ACTN</name>
<keyword evidence="2" id="KW-1185">Reference proteome</keyword>
<evidence type="ECO:0000313" key="2">
    <source>
        <dbReference type="Proteomes" id="UP000317043"/>
    </source>
</evidence>
<sequence>MATREEIETLIEQVKSQITSTQTSLAEAMNQTSESGAEEASRGHHGIATLYQSGRQKLEESHHQIASSITLLEEAKTLISQAQGLPTHHDGG</sequence>
<organism evidence="1 2">
    <name type="scientific">Stackebrandtia endophytica</name>
    <dbReference type="NCBI Taxonomy" id="1496996"/>
    <lineage>
        <taxon>Bacteria</taxon>
        <taxon>Bacillati</taxon>
        <taxon>Actinomycetota</taxon>
        <taxon>Actinomycetes</taxon>
        <taxon>Glycomycetales</taxon>
        <taxon>Glycomycetaceae</taxon>
        <taxon>Stackebrandtia</taxon>
    </lineage>
</organism>
<dbReference type="AlphaFoldDB" id="A0A543AQW0"/>
<protein>
    <submittedName>
        <fullName evidence="1">Uncharacterized protein</fullName>
    </submittedName>
</protein>
<proteinExistence type="predicted"/>
<comment type="caution">
    <text evidence="1">The sequence shown here is derived from an EMBL/GenBank/DDBJ whole genome shotgun (WGS) entry which is preliminary data.</text>
</comment>
<dbReference type="Proteomes" id="UP000317043">
    <property type="component" value="Unassembled WGS sequence"/>
</dbReference>
<evidence type="ECO:0000313" key="1">
    <source>
        <dbReference type="EMBL" id="TQL74973.1"/>
    </source>
</evidence>
<gene>
    <name evidence="1" type="ORF">FB566_0464</name>
</gene>
<reference evidence="1 2" key="1">
    <citation type="submission" date="2019-06" db="EMBL/GenBank/DDBJ databases">
        <title>Sequencing the genomes of 1000 actinobacteria strains.</title>
        <authorList>
            <person name="Klenk H.-P."/>
        </authorList>
    </citation>
    <scope>NUCLEOTIDE SEQUENCE [LARGE SCALE GENOMIC DNA]</scope>
    <source>
        <strain evidence="1 2">DSM 45928</strain>
    </source>
</reference>
<dbReference type="EMBL" id="VFOW01000001">
    <property type="protein sequence ID" value="TQL74973.1"/>
    <property type="molecule type" value="Genomic_DNA"/>
</dbReference>